<dbReference type="RefSeq" id="XP_014565414.1">
    <property type="nucleotide sequence ID" value="XM_014709928.1"/>
</dbReference>
<keyword evidence="3" id="KW-1185">Reference proteome</keyword>
<accession>G7E2B2</accession>
<evidence type="ECO:0000256" key="1">
    <source>
        <dbReference type="SAM" id="MobiDB-lite"/>
    </source>
</evidence>
<feature type="compositionally biased region" description="Basic and acidic residues" evidence="1">
    <location>
        <begin position="35"/>
        <end position="44"/>
    </location>
</feature>
<feature type="compositionally biased region" description="Basic and acidic residues" evidence="1">
    <location>
        <begin position="269"/>
        <end position="306"/>
    </location>
</feature>
<reference evidence="2 3" key="1">
    <citation type="journal article" date="2011" name="J. Gen. Appl. Microbiol.">
        <title>Draft genome sequencing of the enigmatic basidiomycete Mixia osmundae.</title>
        <authorList>
            <person name="Nishida H."/>
            <person name="Nagatsuka Y."/>
            <person name="Sugiyama J."/>
        </authorList>
    </citation>
    <scope>NUCLEOTIDE SEQUENCE [LARGE SCALE GENOMIC DNA]</scope>
    <source>
        <strain evidence="3">CBS 9802 / IAM 14324 / JCM 22182 / KY 12970</strain>
    </source>
</reference>
<name>G7E2B2_MIXOS</name>
<evidence type="ECO:0000313" key="3">
    <source>
        <dbReference type="Proteomes" id="UP000009131"/>
    </source>
</evidence>
<protein>
    <submittedName>
        <fullName evidence="2">Uncharacterized protein</fullName>
    </submittedName>
</protein>
<reference evidence="2 3" key="2">
    <citation type="journal article" date="2012" name="Open Biol.">
        <title>Characteristics of nucleosomes and linker DNA regions on the genome of the basidiomycete Mixia osmundae revealed by mono- and dinucleosome mapping.</title>
        <authorList>
            <person name="Nishida H."/>
            <person name="Kondo S."/>
            <person name="Matsumoto T."/>
            <person name="Suzuki Y."/>
            <person name="Yoshikawa H."/>
            <person name="Taylor T.D."/>
            <person name="Sugiyama J."/>
        </authorList>
    </citation>
    <scope>NUCLEOTIDE SEQUENCE [LARGE SCALE GENOMIC DNA]</scope>
    <source>
        <strain evidence="3">CBS 9802 / IAM 14324 / JCM 22182 / KY 12970</strain>
    </source>
</reference>
<proteinExistence type="predicted"/>
<feature type="compositionally biased region" description="Low complexity" evidence="1">
    <location>
        <begin position="184"/>
        <end position="200"/>
    </location>
</feature>
<dbReference type="OrthoDB" id="2507746at2759"/>
<comment type="caution">
    <text evidence="2">The sequence shown here is derived from an EMBL/GenBank/DDBJ whole genome shotgun (WGS) entry which is preliminary data.</text>
</comment>
<evidence type="ECO:0000313" key="2">
    <source>
        <dbReference type="EMBL" id="GAA96972.1"/>
    </source>
</evidence>
<feature type="region of interest" description="Disordered" evidence="1">
    <location>
        <begin position="173"/>
        <end position="320"/>
    </location>
</feature>
<dbReference type="HOGENOM" id="CLU_869008_0_0_1"/>
<sequence length="320" mass="35694">MSLLDRVRFGKALNDAASKPNDIVSRMRSSGWSRASDEQARSSGDEEDGETQPGYVESAQETLQGGLNAVRGWWSGGSKPVEPAEAPGPVTQEGQSIWNKVTTGAAAARETVVARFAGDEDAVDENGDTHLIRVMKESAKSVASQTALSFRCRYHISRANTSSDLPVFLFPPAERSRAPRPTAVEQVSQRQQYRSESESYAARFEARRPDTYLGNGKPSELEYRAPVDVRQPDVRSHPERAQPASQDLRRRMREEVGQAGLQTRARQPRVAERPGVQRRDGEKQTDHRVRDKRGGEPPNTRERQPDSRGLPSDPRRRRVQ</sequence>
<dbReference type="InParanoid" id="G7E2B2"/>
<feature type="region of interest" description="Disordered" evidence="1">
    <location>
        <begin position="15"/>
        <end position="53"/>
    </location>
</feature>
<feature type="compositionally biased region" description="Basic and acidic residues" evidence="1">
    <location>
        <begin position="247"/>
        <end position="256"/>
    </location>
</feature>
<organism evidence="2 3">
    <name type="scientific">Mixia osmundae (strain CBS 9802 / IAM 14324 / JCM 22182 / KY 12970)</name>
    <dbReference type="NCBI Taxonomy" id="764103"/>
    <lineage>
        <taxon>Eukaryota</taxon>
        <taxon>Fungi</taxon>
        <taxon>Dikarya</taxon>
        <taxon>Basidiomycota</taxon>
        <taxon>Pucciniomycotina</taxon>
        <taxon>Mixiomycetes</taxon>
        <taxon>Mixiales</taxon>
        <taxon>Mixiaceae</taxon>
        <taxon>Mixia</taxon>
    </lineage>
</organism>
<feature type="compositionally biased region" description="Basic and acidic residues" evidence="1">
    <location>
        <begin position="219"/>
        <end position="240"/>
    </location>
</feature>
<dbReference type="Proteomes" id="UP000009131">
    <property type="component" value="Unassembled WGS sequence"/>
</dbReference>
<dbReference type="AlphaFoldDB" id="G7E2B2"/>
<gene>
    <name evidence="2" type="primary">Mo03646</name>
    <name evidence="2" type="ORF">E5Q_03646</name>
</gene>
<dbReference type="EMBL" id="BABT02000110">
    <property type="protein sequence ID" value="GAA96972.1"/>
    <property type="molecule type" value="Genomic_DNA"/>
</dbReference>